<dbReference type="PROSITE" id="PS51257">
    <property type="entry name" value="PROKAR_LIPOPROTEIN"/>
    <property type="match status" value="1"/>
</dbReference>
<evidence type="ECO:0000313" key="1">
    <source>
        <dbReference type="EMBL" id="MCM2680405.1"/>
    </source>
</evidence>
<reference evidence="1 2" key="1">
    <citation type="journal article" date="2013" name="Antonie Van Leeuwenhoek">
        <title>Echinimonas agarilytica gen. nov., sp. nov., a new gammaproteobacterium isolated from the sea urchin Strongylocentrotus intermedius.</title>
        <authorList>
            <person name="Nedashkovskaya O.I."/>
            <person name="Stenkova A.M."/>
            <person name="Zhukova N.V."/>
            <person name="Van Trappen S."/>
            <person name="Lee J.S."/>
            <person name="Kim S.B."/>
        </authorList>
    </citation>
    <scope>NUCLEOTIDE SEQUENCE [LARGE SCALE GENOMIC DNA]</scope>
    <source>
        <strain evidence="1 2">KMM 6351</strain>
    </source>
</reference>
<dbReference type="Proteomes" id="UP001165393">
    <property type="component" value="Unassembled WGS sequence"/>
</dbReference>
<dbReference type="SMART" id="SM00028">
    <property type="entry name" value="TPR"/>
    <property type="match status" value="4"/>
</dbReference>
<gene>
    <name evidence="1" type="ORF">NAF29_12080</name>
</gene>
<dbReference type="AlphaFoldDB" id="A0AA41W7P4"/>
<dbReference type="Gene3D" id="1.25.40.10">
    <property type="entry name" value="Tetratricopeptide repeat domain"/>
    <property type="match status" value="1"/>
</dbReference>
<dbReference type="EMBL" id="JAMQGP010000006">
    <property type="protein sequence ID" value="MCM2680405.1"/>
    <property type="molecule type" value="Genomic_DNA"/>
</dbReference>
<dbReference type="InterPro" id="IPR019734">
    <property type="entry name" value="TPR_rpt"/>
</dbReference>
<sequence length="385" mass="44040">MRTLLLIGWCVLSFACTSTNDGSIAERPIGLSELPLPVHRAGEDIPDAQQIFALSPEIKETLDHKFARYRHDPHDLMFAFRKWMTADDGFKVQYDNTTTYTATETFHERAGNCMSLALMTVAFADHLDLSADFLRPDVPLFWEQRDGIETIGDHVNVVVRENYQRPYVLGSNAFIVDFTPNNRYQFVKRMKLSRHEAITSFYSNRAAEALSLNQLDLAYSYAWHAIQTSPLDSGIYSLVGVVLRRQGQIDLAERSYRAGMQLDDVDPLLLHNLVYFLRFDERHYEAYLLSLKLEKIKLNSPFVMAREAQSFYEAGDYKQALETYNNAIQRANYIHDLHFGKARVLLALGEYEDAKAELNKAKELSTTRQQASQYSGKIAALNNLL</sequence>
<protein>
    <submittedName>
        <fullName evidence="1">Tetratricopeptide repeat protein</fullName>
    </submittedName>
</protein>
<dbReference type="SUPFAM" id="SSF48452">
    <property type="entry name" value="TPR-like"/>
    <property type="match status" value="1"/>
</dbReference>
<name>A0AA41W7P4_9GAMM</name>
<comment type="caution">
    <text evidence="1">The sequence shown here is derived from an EMBL/GenBank/DDBJ whole genome shotgun (WGS) entry which is preliminary data.</text>
</comment>
<proteinExistence type="predicted"/>
<organism evidence="1 2">
    <name type="scientific">Echinimonas agarilytica</name>
    <dbReference type="NCBI Taxonomy" id="1215918"/>
    <lineage>
        <taxon>Bacteria</taxon>
        <taxon>Pseudomonadati</taxon>
        <taxon>Pseudomonadota</taxon>
        <taxon>Gammaproteobacteria</taxon>
        <taxon>Alteromonadales</taxon>
        <taxon>Echinimonadaceae</taxon>
        <taxon>Echinimonas</taxon>
    </lineage>
</organism>
<evidence type="ECO:0000313" key="2">
    <source>
        <dbReference type="Proteomes" id="UP001165393"/>
    </source>
</evidence>
<dbReference type="RefSeq" id="WP_251261839.1">
    <property type="nucleotide sequence ID" value="NZ_JAMQGP010000006.1"/>
</dbReference>
<dbReference type="Pfam" id="PF14559">
    <property type="entry name" value="TPR_19"/>
    <property type="match status" value="1"/>
</dbReference>
<keyword evidence="2" id="KW-1185">Reference proteome</keyword>
<dbReference type="InterPro" id="IPR011990">
    <property type="entry name" value="TPR-like_helical_dom_sf"/>
</dbReference>
<accession>A0AA41W7P4</accession>